<dbReference type="EMBL" id="BGPR01046191">
    <property type="protein sequence ID" value="GBO23159.1"/>
    <property type="molecule type" value="Genomic_DNA"/>
</dbReference>
<keyword evidence="4" id="KW-1185">Reference proteome</keyword>
<organism evidence="2 4">
    <name type="scientific">Araneus ventricosus</name>
    <name type="common">Orbweaver spider</name>
    <name type="synonym">Epeira ventricosa</name>
    <dbReference type="NCBI Taxonomy" id="182803"/>
    <lineage>
        <taxon>Eukaryota</taxon>
        <taxon>Metazoa</taxon>
        <taxon>Ecdysozoa</taxon>
        <taxon>Arthropoda</taxon>
        <taxon>Chelicerata</taxon>
        <taxon>Arachnida</taxon>
        <taxon>Araneae</taxon>
        <taxon>Araneomorphae</taxon>
        <taxon>Entelegynae</taxon>
        <taxon>Araneoidea</taxon>
        <taxon>Araneidae</taxon>
        <taxon>Araneus</taxon>
    </lineage>
</organism>
<evidence type="ECO:0000313" key="4">
    <source>
        <dbReference type="Proteomes" id="UP000499080"/>
    </source>
</evidence>
<name>A0A4Y2VD28_ARAVE</name>
<proteinExistence type="predicted"/>
<sequence>MLEDNHLVFVVAVLLLSLRGLPSQDAHDVDASAKHLSFQLLPDGAVSQAKMPPPPSDETQRRLVRALPRVHDPAW</sequence>
<comment type="caution">
    <text evidence="2">The sequence shown here is derived from an EMBL/GenBank/DDBJ whole genome shotgun (WGS) entry which is preliminary data.</text>
</comment>
<feature type="signal peptide" evidence="1">
    <location>
        <begin position="1"/>
        <end position="26"/>
    </location>
</feature>
<keyword evidence="1" id="KW-0732">Signal</keyword>
<evidence type="ECO:0000313" key="3">
    <source>
        <dbReference type="EMBL" id="GBO23165.1"/>
    </source>
</evidence>
<evidence type="ECO:0000256" key="1">
    <source>
        <dbReference type="SAM" id="SignalP"/>
    </source>
</evidence>
<dbReference type="EMBL" id="BGPR01046195">
    <property type="protein sequence ID" value="GBO23165.1"/>
    <property type="molecule type" value="Genomic_DNA"/>
</dbReference>
<evidence type="ECO:0000313" key="2">
    <source>
        <dbReference type="EMBL" id="GBO23159.1"/>
    </source>
</evidence>
<dbReference type="AlphaFoldDB" id="A0A4Y2VD28"/>
<feature type="chain" id="PRO_5036362202" evidence="1">
    <location>
        <begin position="27"/>
        <end position="75"/>
    </location>
</feature>
<gene>
    <name evidence="2" type="ORF">AVEN_195719_1</name>
    <name evidence="3" type="ORF">AVEN_235042_1</name>
</gene>
<reference evidence="2 4" key="1">
    <citation type="journal article" date="2019" name="Sci. Rep.">
        <title>Orb-weaving spider Araneus ventricosus genome elucidates the spidroin gene catalogue.</title>
        <authorList>
            <person name="Kono N."/>
            <person name="Nakamura H."/>
            <person name="Ohtoshi R."/>
            <person name="Moran D.A.P."/>
            <person name="Shinohara A."/>
            <person name="Yoshida Y."/>
            <person name="Fujiwara M."/>
            <person name="Mori M."/>
            <person name="Tomita M."/>
            <person name="Arakawa K."/>
        </authorList>
    </citation>
    <scope>NUCLEOTIDE SEQUENCE [LARGE SCALE GENOMIC DNA]</scope>
</reference>
<protein>
    <submittedName>
        <fullName evidence="2">Uncharacterized protein</fullName>
    </submittedName>
</protein>
<accession>A0A4Y2VD28</accession>
<dbReference type="Proteomes" id="UP000499080">
    <property type="component" value="Unassembled WGS sequence"/>
</dbReference>